<dbReference type="PANTHER" id="PTHR43022:SF1">
    <property type="entry name" value="PROTEIN SMF"/>
    <property type="match status" value="1"/>
</dbReference>
<feature type="domain" description="DprA winged helix" evidence="3">
    <location>
        <begin position="291"/>
        <end position="349"/>
    </location>
</feature>
<evidence type="ECO:0000313" key="4">
    <source>
        <dbReference type="EMBL" id="VBB08110.1"/>
    </source>
</evidence>
<evidence type="ECO:0000259" key="2">
    <source>
        <dbReference type="Pfam" id="PF02481"/>
    </source>
</evidence>
<dbReference type="InterPro" id="IPR041614">
    <property type="entry name" value="DprA_WH"/>
</dbReference>
<proteinExistence type="inferred from homology"/>
<comment type="similarity">
    <text evidence="1">Belongs to the DprA/Smf family.</text>
</comment>
<dbReference type="Gene3D" id="1.10.10.10">
    <property type="entry name" value="Winged helix-like DNA-binding domain superfamily/Winged helix DNA-binding domain"/>
    <property type="match status" value="1"/>
</dbReference>
<dbReference type="InterPro" id="IPR057666">
    <property type="entry name" value="DrpA_SLOG"/>
</dbReference>
<dbReference type="InterPro" id="IPR010994">
    <property type="entry name" value="RuvA_2-like"/>
</dbReference>
<dbReference type="Gene3D" id="3.40.50.450">
    <property type="match status" value="1"/>
</dbReference>
<evidence type="ECO:0000313" key="5">
    <source>
        <dbReference type="Proteomes" id="UP000277811"/>
    </source>
</evidence>
<dbReference type="SUPFAM" id="SSF47781">
    <property type="entry name" value="RuvA domain 2-like"/>
    <property type="match status" value="1"/>
</dbReference>
<dbReference type="Pfam" id="PF02481">
    <property type="entry name" value="DNA_processg_A"/>
    <property type="match status" value="1"/>
</dbReference>
<keyword evidence="5" id="KW-1185">Reference proteome</keyword>
<name>A0A498RAX2_9FIRM</name>
<dbReference type="InterPro" id="IPR003488">
    <property type="entry name" value="DprA"/>
</dbReference>
<organism evidence="4 5">
    <name type="scientific">Lucifera butyrica</name>
    <dbReference type="NCBI Taxonomy" id="1351585"/>
    <lineage>
        <taxon>Bacteria</taxon>
        <taxon>Bacillati</taxon>
        <taxon>Bacillota</taxon>
        <taxon>Negativicutes</taxon>
        <taxon>Veillonellales</taxon>
        <taxon>Veillonellaceae</taxon>
        <taxon>Lucifera</taxon>
    </lineage>
</organism>
<dbReference type="NCBIfam" id="TIGR00732">
    <property type="entry name" value="dprA"/>
    <property type="match status" value="1"/>
</dbReference>
<dbReference type="OrthoDB" id="9785707at2"/>
<gene>
    <name evidence="4" type="ORF">LUCI_3375</name>
</gene>
<dbReference type="AlphaFoldDB" id="A0A498RAX2"/>
<dbReference type="Proteomes" id="UP000277811">
    <property type="component" value="Unassembled WGS sequence"/>
</dbReference>
<evidence type="ECO:0000256" key="1">
    <source>
        <dbReference type="ARBA" id="ARBA00006525"/>
    </source>
</evidence>
<dbReference type="SUPFAM" id="SSF102405">
    <property type="entry name" value="MCP/YpsA-like"/>
    <property type="match status" value="1"/>
</dbReference>
<dbReference type="GO" id="GO:0009294">
    <property type="term" value="P:DNA-mediated transformation"/>
    <property type="evidence" value="ECO:0007669"/>
    <property type="project" value="InterPro"/>
</dbReference>
<sequence>MDRIYLAALQMVPGIGNARLKALSAFFGSARQIWQADRRDLFFCGCLEEELCNNLLLTREKIDIPCLAEEWQKNGIQICTLQDPDYPSLLRDTFNPPLLLFYKGTLPRTEKKIAMVGARKASAYGKNVTNMLAADLAAAGICIISGAARGIDSAAHKGAMRTGSTLAVLGCGVNVVYPPENRRLLAEIAANGAVISEYLPDTPAHPGRFPARNRIISGLAKGVVVVEAAAKSGSLITADFALEEGRDVFAVPGSVFSSTSRGTHRLIKQGAKLIDCAADILEEYNWQQQPLPEVEMKLNEEETMVYSLLSYEKPVELDEIVAKSYLSAPVITYILLQLQLRGLVAECEGRQFIRTAKTN</sequence>
<dbReference type="Pfam" id="PF17782">
    <property type="entry name" value="WHD_DprA"/>
    <property type="match status" value="1"/>
</dbReference>
<dbReference type="RefSeq" id="WP_122629017.1">
    <property type="nucleotide sequence ID" value="NZ_UPPP01000083.1"/>
</dbReference>
<dbReference type="InterPro" id="IPR036388">
    <property type="entry name" value="WH-like_DNA-bd_sf"/>
</dbReference>
<dbReference type="PANTHER" id="PTHR43022">
    <property type="entry name" value="PROTEIN SMF"/>
    <property type="match status" value="1"/>
</dbReference>
<reference evidence="4 5" key="1">
    <citation type="submission" date="2018-06" db="EMBL/GenBank/DDBJ databases">
        <authorList>
            <person name="Strepis N."/>
        </authorList>
    </citation>
    <scope>NUCLEOTIDE SEQUENCE [LARGE SCALE GENOMIC DNA]</scope>
    <source>
        <strain evidence="4">LUCI</strain>
    </source>
</reference>
<feature type="domain" description="Smf/DprA SLOG" evidence="2">
    <location>
        <begin position="78"/>
        <end position="284"/>
    </location>
</feature>
<evidence type="ECO:0000259" key="3">
    <source>
        <dbReference type="Pfam" id="PF17782"/>
    </source>
</evidence>
<accession>A0A498RAX2</accession>
<dbReference type="EMBL" id="UPPP01000083">
    <property type="protein sequence ID" value="VBB08110.1"/>
    <property type="molecule type" value="Genomic_DNA"/>
</dbReference>
<protein>
    <submittedName>
        <fullName evidence="4">Dna recombination-mediator protein a</fullName>
    </submittedName>
</protein>